<feature type="transmembrane region" description="Helical" evidence="1">
    <location>
        <begin position="57"/>
        <end position="77"/>
    </location>
</feature>
<dbReference type="VEuPathDB" id="FungiDB:I7I51_07451"/>
<keyword evidence="1" id="KW-1133">Transmembrane helix</keyword>
<dbReference type="AlphaFoldDB" id="A0A8A1M0S3"/>
<evidence type="ECO:0000256" key="1">
    <source>
        <dbReference type="SAM" id="Phobius"/>
    </source>
</evidence>
<sequence length="109" mass="11744">MLSALGQHRVSGGRNKVINAVSTVKYTTVVIFTASFLAGPASYAWPSLRYRACDVSLELPAGVTCWALSAGVPLVFYGQQTSIEWRRALLQQNRSGQITVTAIQASTPD</sequence>
<dbReference type="OrthoDB" id="10495470at2759"/>
<gene>
    <name evidence="2" type="ORF">I7I51_07451</name>
</gene>
<evidence type="ECO:0000313" key="3">
    <source>
        <dbReference type="Proteomes" id="UP000663671"/>
    </source>
</evidence>
<name>A0A8A1M0S3_AJECA</name>
<feature type="transmembrane region" description="Helical" evidence="1">
    <location>
        <begin position="24"/>
        <end position="45"/>
    </location>
</feature>
<dbReference type="EMBL" id="CP069109">
    <property type="protein sequence ID" value="QSS58032.1"/>
    <property type="molecule type" value="Genomic_DNA"/>
</dbReference>
<evidence type="ECO:0000313" key="2">
    <source>
        <dbReference type="EMBL" id="QSS58032.1"/>
    </source>
</evidence>
<reference evidence="2" key="1">
    <citation type="submission" date="2021-01" db="EMBL/GenBank/DDBJ databases">
        <title>Chromosome-level genome assembly of a human fungal pathogen reveals clustering of transcriptionally co-regulated genes.</title>
        <authorList>
            <person name="Voorhies M."/>
            <person name="Cohen S."/>
            <person name="Shea T.P."/>
            <person name="Petrus S."/>
            <person name="Munoz J.F."/>
            <person name="Poplawski S."/>
            <person name="Goldman W.E."/>
            <person name="Michael T."/>
            <person name="Cuomo C.A."/>
            <person name="Sil A."/>
            <person name="Beyhan S."/>
        </authorList>
    </citation>
    <scope>NUCLEOTIDE SEQUENCE</scope>
    <source>
        <strain evidence="2">WU24</strain>
    </source>
</reference>
<proteinExistence type="predicted"/>
<organism evidence="2 3">
    <name type="scientific">Ajellomyces capsulatus</name>
    <name type="common">Darling's disease fungus</name>
    <name type="synonym">Histoplasma capsulatum</name>
    <dbReference type="NCBI Taxonomy" id="5037"/>
    <lineage>
        <taxon>Eukaryota</taxon>
        <taxon>Fungi</taxon>
        <taxon>Dikarya</taxon>
        <taxon>Ascomycota</taxon>
        <taxon>Pezizomycotina</taxon>
        <taxon>Eurotiomycetes</taxon>
        <taxon>Eurotiomycetidae</taxon>
        <taxon>Onygenales</taxon>
        <taxon>Ajellomycetaceae</taxon>
        <taxon>Histoplasma</taxon>
    </lineage>
</organism>
<keyword evidence="1" id="KW-0812">Transmembrane</keyword>
<protein>
    <submittedName>
        <fullName evidence="2">Uncharacterized protein</fullName>
    </submittedName>
</protein>
<accession>A0A8A1M0S3</accession>
<keyword evidence="1" id="KW-0472">Membrane</keyword>
<dbReference type="Proteomes" id="UP000663671">
    <property type="component" value="Chromosome 2"/>
</dbReference>